<dbReference type="PANTHER" id="PTHR33886:SF8">
    <property type="entry name" value="UNSATURATED RHAMNOGALACTURONAN HYDROLASE (EUROFUNG)"/>
    <property type="match status" value="1"/>
</dbReference>
<organism evidence="2 3">
    <name type="scientific">Paenibacillus violae</name>
    <dbReference type="NCBI Taxonomy" id="3077234"/>
    <lineage>
        <taxon>Bacteria</taxon>
        <taxon>Bacillati</taxon>
        <taxon>Bacillota</taxon>
        <taxon>Bacilli</taxon>
        <taxon>Bacillales</taxon>
        <taxon>Paenibacillaceae</taxon>
        <taxon>Paenibacillus</taxon>
    </lineage>
</organism>
<dbReference type="PANTHER" id="PTHR33886">
    <property type="entry name" value="UNSATURATED RHAMNOGALACTURONAN HYDROLASE (EUROFUNG)"/>
    <property type="match status" value="1"/>
</dbReference>
<evidence type="ECO:0000313" key="2">
    <source>
        <dbReference type="EMBL" id="MDU0205359.1"/>
    </source>
</evidence>
<dbReference type="Proteomes" id="UP001260980">
    <property type="component" value="Unassembled WGS sequence"/>
</dbReference>
<proteinExistence type="predicted"/>
<dbReference type="InterPro" id="IPR008928">
    <property type="entry name" value="6-hairpin_glycosidase_sf"/>
</dbReference>
<evidence type="ECO:0000256" key="1">
    <source>
        <dbReference type="ARBA" id="ARBA00022801"/>
    </source>
</evidence>
<dbReference type="SUPFAM" id="SSF48208">
    <property type="entry name" value="Six-hairpin glycosidases"/>
    <property type="match status" value="1"/>
</dbReference>
<comment type="caution">
    <text evidence="2">The sequence shown here is derived from an EMBL/GenBank/DDBJ whole genome shotgun (WGS) entry which is preliminary data.</text>
</comment>
<keyword evidence="1 2" id="KW-0378">Hydrolase</keyword>
<accession>A0ABU3RMX7</accession>
<dbReference type="InterPro" id="IPR012341">
    <property type="entry name" value="6hp_glycosidase-like_sf"/>
</dbReference>
<protein>
    <submittedName>
        <fullName evidence="2">Glycoside hydrolase family 88 protein</fullName>
    </submittedName>
</protein>
<reference evidence="2 3" key="1">
    <citation type="submission" date="2023-10" db="EMBL/GenBank/DDBJ databases">
        <title>Paenibacillus strain PFR10 Genome sequencing and assembly.</title>
        <authorList>
            <person name="Kim I."/>
        </authorList>
    </citation>
    <scope>NUCLEOTIDE SEQUENCE [LARGE SCALE GENOMIC DNA]</scope>
    <source>
        <strain evidence="2 3">PFR10</strain>
    </source>
</reference>
<gene>
    <name evidence="2" type="ORF">RQP52_30225</name>
</gene>
<dbReference type="InterPro" id="IPR052043">
    <property type="entry name" value="PolySaccharide_Degr_Enz"/>
</dbReference>
<dbReference type="Gene3D" id="1.50.10.10">
    <property type="match status" value="1"/>
</dbReference>
<dbReference type="Pfam" id="PF07470">
    <property type="entry name" value="Glyco_hydro_88"/>
    <property type="match status" value="1"/>
</dbReference>
<keyword evidence="3" id="KW-1185">Reference proteome</keyword>
<name>A0ABU3RMX7_9BACL</name>
<dbReference type="RefSeq" id="WP_315955269.1">
    <property type="nucleotide sequence ID" value="NZ_JAWCUD010000013.1"/>
</dbReference>
<dbReference type="GO" id="GO:0016787">
    <property type="term" value="F:hydrolase activity"/>
    <property type="evidence" value="ECO:0007669"/>
    <property type="project" value="UniProtKB-KW"/>
</dbReference>
<evidence type="ECO:0000313" key="3">
    <source>
        <dbReference type="Proteomes" id="UP001260980"/>
    </source>
</evidence>
<sequence length="127" mass="14250">MTQVLTDAESYEETSCTAMFIYGFAKGIRHGWLPSPEPYTAAVQLAWQGLTNHSVDELGNVHGVCRGSNFSYSEAYYKHDLLWVENDTHGTGIVMLAGDEVRKMFDLLAKDTFISPISERQRLTQSV</sequence>
<dbReference type="EMBL" id="JAWCUD010000013">
    <property type="protein sequence ID" value="MDU0205359.1"/>
    <property type="molecule type" value="Genomic_DNA"/>
</dbReference>
<dbReference type="InterPro" id="IPR010905">
    <property type="entry name" value="Glyco_hydro_88"/>
</dbReference>